<dbReference type="GO" id="GO:0003825">
    <property type="term" value="F:alpha,alpha-trehalose-phosphate synthase (UDP-forming) activity"/>
    <property type="evidence" value="ECO:0007669"/>
    <property type="project" value="TreeGrafter"/>
</dbReference>
<keyword evidence="5" id="KW-1185">Reference proteome</keyword>
<dbReference type="GO" id="GO:0034605">
    <property type="term" value="P:cellular response to heat"/>
    <property type="evidence" value="ECO:0007669"/>
    <property type="project" value="TreeGrafter"/>
</dbReference>
<dbReference type="Pfam" id="PF00982">
    <property type="entry name" value="Glyco_transf_20"/>
    <property type="match status" value="2"/>
</dbReference>
<dbReference type="STRING" id="1229665.N1RMW7"/>
<dbReference type="Gene3D" id="3.40.50.1000">
    <property type="entry name" value="HAD superfamily/HAD-like"/>
    <property type="match status" value="1"/>
</dbReference>
<comment type="similarity">
    <text evidence="1">In the N-terminal section; belongs to the glycosyltransferase 20 family.</text>
</comment>
<dbReference type="SUPFAM" id="SSF53756">
    <property type="entry name" value="UDP-Glycosyltransferase/glycogen phosphorylase"/>
    <property type="match status" value="2"/>
</dbReference>
<dbReference type="NCBIfam" id="TIGR01484">
    <property type="entry name" value="HAD-SF-IIB"/>
    <property type="match status" value="1"/>
</dbReference>
<dbReference type="InterPro" id="IPR001830">
    <property type="entry name" value="Glyco_trans_20"/>
</dbReference>
<dbReference type="Gene3D" id="3.30.70.1020">
    <property type="entry name" value="Trehalose-6-phosphate phosphatase related protein, domain 2"/>
    <property type="match status" value="1"/>
</dbReference>
<evidence type="ECO:0000256" key="3">
    <source>
        <dbReference type="SAM" id="MobiDB-lite"/>
    </source>
</evidence>
<dbReference type="InterPro" id="IPR006379">
    <property type="entry name" value="HAD-SF_hydro_IIB"/>
</dbReference>
<dbReference type="FunFam" id="3.40.50.2000:FF:000131">
    <property type="entry name" value="Trehalose-6-phosphate phosphatase"/>
    <property type="match status" value="2"/>
</dbReference>
<dbReference type="GO" id="GO:0005992">
    <property type="term" value="P:trehalose biosynthetic process"/>
    <property type="evidence" value="ECO:0007669"/>
    <property type="project" value="InterPro"/>
</dbReference>
<evidence type="ECO:0000256" key="2">
    <source>
        <dbReference type="ARBA" id="ARBA00006330"/>
    </source>
</evidence>
<dbReference type="Pfam" id="PF02358">
    <property type="entry name" value="Trehalose_PPase"/>
    <property type="match status" value="1"/>
</dbReference>
<evidence type="ECO:0000313" key="4">
    <source>
        <dbReference type="EMBL" id="EMT66916.1"/>
    </source>
</evidence>
<dbReference type="PANTHER" id="PTHR10788">
    <property type="entry name" value="TREHALOSE-6-PHOSPHATE SYNTHASE"/>
    <property type="match status" value="1"/>
</dbReference>
<dbReference type="InterPro" id="IPR003337">
    <property type="entry name" value="Trehalose_PPase"/>
</dbReference>
<dbReference type="CDD" id="cd01627">
    <property type="entry name" value="HAD_TPP"/>
    <property type="match status" value="1"/>
</dbReference>
<gene>
    <name evidence="4" type="ORF">FOC4_g10003453</name>
</gene>
<dbReference type="InterPro" id="IPR023214">
    <property type="entry name" value="HAD_sf"/>
</dbReference>
<reference evidence="5" key="1">
    <citation type="submission" date="2012-09" db="EMBL/GenBank/DDBJ databases">
        <title>Genome sequencing and comparative transcriptomics of race 1 and race 4 of banana pathogen: Fusarium oxysporum f. sp. cubense.</title>
        <authorList>
            <person name="Fang X."/>
            <person name="Huang J."/>
        </authorList>
    </citation>
    <scope>NUCLEOTIDE SEQUENCE [LARGE SCALE GENOMIC DNA]</scope>
    <source>
        <strain evidence="5">race 4</strain>
    </source>
</reference>
<dbReference type="HOGENOM" id="CLU_248713_0_0_1"/>
<dbReference type="NCBIfam" id="TIGR00685">
    <property type="entry name" value="T6PP"/>
    <property type="match status" value="1"/>
</dbReference>
<organism evidence="4 5">
    <name type="scientific">Fusarium oxysporum f. sp. cubense (strain race 4)</name>
    <name type="common">Panama disease fungus</name>
    <dbReference type="NCBI Taxonomy" id="2502994"/>
    <lineage>
        <taxon>Eukaryota</taxon>
        <taxon>Fungi</taxon>
        <taxon>Dikarya</taxon>
        <taxon>Ascomycota</taxon>
        <taxon>Pezizomycotina</taxon>
        <taxon>Sordariomycetes</taxon>
        <taxon>Hypocreomycetidae</taxon>
        <taxon>Hypocreales</taxon>
        <taxon>Nectriaceae</taxon>
        <taxon>Fusarium</taxon>
        <taxon>Fusarium oxysporum species complex</taxon>
    </lineage>
</organism>
<evidence type="ECO:0000313" key="5">
    <source>
        <dbReference type="Proteomes" id="UP000016929"/>
    </source>
</evidence>
<feature type="region of interest" description="Disordered" evidence="3">
    <location>
        <begin position="595"/>
        <end position="628"/>
    </location>
</feature>
<dbReference type="FunFam" id="3.40.50.2000:FF:000036">
    <property type="entry name" value="Alpha,alpha-trehalose-phosphate synthase subunit Tps2"/>
    <property type="match status" value="2"/>
</dbReference>
<dbReference type="GO" id="GO:0005829">
    <property type="term" value="C:cytosol"/>
    <property type="evidence" value="ECO:0007669"/>
    <property type="project" value="TreeGrafter"/>
</dbReference>
<name>N1RMW7_FUSC4</name>
<reference evidence="5" key="2">
    <citation type="journal article" date="2014" name="PLoS ONE">
        <title>Genome and Transcriptome Analysis of the Fungal Pathogen Fusarium oxysporum f. sp. cubense Causing Banana Vascular Wilt Disease.</title>
        <authorList>
            <person name="Guo L."/>
            <person name="Han L."/>
            <person name="Yang L."/>
            <person name="Zeng H."/>
            <person name="Fan D."/>
            <person name="Zhu Y."/>
            <person name="Feng Y."/>
            <person name="Wang G."/>
            <person name="Peng C."/>
            <person name="Jiang X."/>
            <person name="Zhou D."/>
            <person name="Ni P."/>
            <person name="Liang C."/>
            <person name="Liu L."/>
            <person name="Wang J."/>
            <person name="Mao C."/>
            <person name="Fang X."/>
            <person name="Peng M."/>
            <person name="Huang J."/>
        </authorList>
    </citation>
    <scope>NUCLEOTIDE SEQUENCE [LARGE SCALE GENOMIC DNA]</scope>
    <source>
        <strain evidence="5">race 4</strain>
    </source>
</reference>
<protein>
    <submittedName>
        <fullName evidence="4">Trehalose-phosphatase</fullName>
    </submittedName>
</protein>
<dbReference type="EMBL" id="KB726963">
    <property type="protein sequence ID" value="EMT66916.1"/>
    <property type="molecule type" value="Genomic_DNA"/>
</dbReference>
<accession>N1RMW7</accession>
<dbReference type="OrthoDB" id="755951at2759"/>
<dbReference type="PANTHER" id="PTHR10788:SF123">
    <property type="entry name" value="TREHALOSE-PHOSPHATASE"/>
    <property type="match status" value="1"/>
</dbReference>
<dbReference type="SUPFAM" id="SSF56784">
    <property type="entry name" value="HAD-like"/>
    <property type="match status" value="1"/>
</dbReference>
<dbReference type="GO" id="GO:0004805">
    <property type="term" value="F:trehalose-phosphatase activity"/>
    <property type="evidence" value="ECO:0007669"/>
    <property type="project" value="TreeGrafter"/>
</dbReference>
<dbReference type="GO" id="GO:0005946">
    <property type="term" value="C:alpha,alpha-trehalose-phosphate synthase complex (UDP-forming)"/>
    <property type="evidence" value="ECO:0007669"/>
    <property type="project" value="TreeGrafter"/>
</dbReference>
<dbReference type="FunFam" id="3.30.70.1020:FF:000003">
    <property type="entry name" value="Alpha,alpha-trehalose-phosphate synthase subunit Tps2"/>
    <property type="match status" value="1"/>
</dbReference>
<dbReference type="Proteomes" id="UP000016929">
    <property type="component" value="Unassembled WGS sequence"/>
</dbReference>
<comment type="similarity">
    <text evidence="2">In the C-terminal section; belongs to the trehalose phosphatase family.</text>
</comment>
<dbReference type="Gene3D" id="3.40.50.2000">
    <property type="entry name" value="Glycogen Phosphorylase B"/>
    <property type="match status" value="4"/>
</dbReference>
<proteinExistence type="inferred from homology"/>
<dbReference type="GO" id="GO:0031505">
    <property type="term" value="P:fungal-type cell wall organization"/>
    <property type="evidence" value="ECO:0007669"/>
    <property type="project" value="TreeGrafter"/>
</dbReference>
<sequence length="1500" mass="169411">MATTSENTGAPNLRRRESLSEIRAANPDLALSGNIISATFNTPHSFVYRKGGDWDLKSRRGQSALFDSFAYLSSDATPWNHTVVAWTGEIDAPTDDVVSSPGTPAPNTFGATSLNALSAPVPIDGNTRLPTPPPVDGLWVPREDQDRLEYRLSHNKTIRTYPVWLSDESEATSEGILLKDQARWRRYAEHDLYTLLHYKQHEPTDGRRERVQWADYYRMNQKFANKIIEIYKPGDIVIIHDYFLMLLPSMLRQRVPNMYISFFLHSPFPSSEFLRCLPRRKEVLEGVLGSNLIGFQSYSYSRHFLSCCTRILGFPSDTLGIDAYGTRVQVGVFPIGIDAAKVESHAWTDAVTAKYNALRELYRGKKIIVGRDRLDSVRGVAQKLQAFERFLEMYPEWREKVVLIQVTSPTSVEAEKEDLEDDTKVATRVNELVMRINGMYGSLGFSPVQHYPQYLSQNEYFALLRAGDIGLITSVRDGMNTTSLEYIICQKEGNAPLILSEFSGTAGSLSDAIHINPWDLSGVAEKINAALTMSEDKRQEMQSRLYRHVTEHNVQSWITKFIRKVYNVLGDSSSANSTPLLDRALLLTQYRSANDGDHLAPTRQPQRRRQLTPPRPRFSSPCENTGAPNLRRRESLSEIRAANPDLALSGNIISATFNTPHSFVYRKGGDWDLKSRRGQSALFDSFAYLSSDATPWNHTVVAWTGEIDAPTDDVVSSPGTPAPNTFGATSLNALSAPVPIDGNTRLPTPPPVDGLWVPREDQDRLEYRLSHNKTIRTYPVWLSDESEATSEGILLKDQARWRRYAEHDLYTLLHYKQHEPTDGRRERVQWADYYRMNQKFANKIIEIYKPGDIVIIHDYFLMLLPSMLRQRVPNMYISFFLHSPFPSSEFLRCLPRRKEVLEGVLGSNLIGFQSYSYSRHFLSCCTRILGFPSDTLGIDAYGTRVQVGVFPIGIDAAKVESHAWTDAVTAKYNALRELYRGKKIIVGRDRLDSVRGVAQKLQAFERFLEMYPEWREKVVLIQVTSPTSVEAEKEDLEDDTKVATRVNELVMRINGMYGSLGFSPVQHYPQYLSQNEYFALLRAGDIGLITSVRDGMNTTSLEYIICQKEGNAPLILSEFSGTAGSLSDAIHINPWDLSGVAEKINAALTMSEDKRQEMQSRLYRHVTEHNVQSWITKFIRKVYNVLGDSSSANSTPLLDRALLLTQYRSANKRLFMFDYDGTLTPIVREPSAAVPSERLIHTLDLLASDPKNAVWIISGRDQEFLKQHLGNNRRLGFSAEHGSFMKHPGSDEWENLAEKFDMGWQAEVMEVFQKYTDRVQGSFIERKRCALTWHYRLADPEQGIHMSRECHKELESTVGAKWDVEVMPGKANIEVRPTFINKGEIAKRLITMYHTPGAESEDKSGHLEFALCMGDDFTDEDMFRSLNAASGPVLDANHVFTVTVGASTKVTLAKSHLLEPEDVIECVALLAGVQDVGERLGEVNLGALSAVEGHIPNDER</sequence>
<dbReference type="InterPro" id="IPR036412">
    <property type="entry name" value="HAD-like_sf"/>
</dbReference>
<evidence type="ECO:0000256" key="1">
    <source>
        <dbReference type="ARBA" id="ARBA00005409"/>
    </source>
</evidence>
<dbReference type="CDD" id="cd03788">
    <property type="entry name" value="GT20_TPS"/>
    <property type="match status" value="2"/>
</dbReference>